<gene>
    <name evidence="6" type="ORF">TPSB3V08_LOCUS2337</name>
</gene>
<sequence length="208" mass="23220">MDIHFLSGSEKIYEQEPDSRKPINQKGLSTAGFVFIGLTGGVAVGLSVICLPFVSPALRRICLPYVPATSVQVNNVLSALTGRSGRLLDLGSGDGRIVLSAAKAGFQADGVELNPWLVLYSKLQSYRLRFNNRTRFYHQDLWKFNLQPYPNVVIFGVEEMMPELQTKLSRELCDEACVIACRFPLPSWKPDFILGSGVDTVWVYFKNK</sequence>
<protein>
    <submittedName>
        <fullName evidence="6">Uncharacterized protein</fullName>
    </submittedName>
</protein>
<keyword evidence="4" id="KW-0949">S-adenosyl-L-methionine</keyword>
<evidence type="ECO:0000313" key="6">
    <source>
        <dbReference type="EMBL" id="CAD7399838.1"/>
    </source>
</evidence>
<dbReference type="SUPFAM" id="SSF53335">
    <property type="entry name" value="S-adenosyl-L-methionine-dependent methyltransferases"/>
    <property type="match status" value="1"/>
</dbReference>
<feature type="transmembrane region" description="Helical" evidence="5">
    <location>
        <begin position="30"/>
        <end position="54"/>
    </location>
</feature>
<name>A0A7R9CPT8_TIMPO</name>
<dbReference type="GO" id="GO:0032259">
    <property type="term" value="P:methylation"/>
    <property type="evidence" value="ECO:0007669"/>
    <property type="project" value="UniProtKB-KW"/>
</dbReference>
<dbReference type="Gene3D" id="3.40.50.150">
    <property type="entry name" value="Vaccinia Virus protein VP39"/>
    <property type="match status" value="1"/>
</dbReference>
<dbReference type="GO" id="GO:1905706">
    <property type="term" value="P:regulation of mitochondrial ATP synthesis coupled proton transport"/>
    <property type="evidence" value="ECO:0007669"/>
    <property type="project" value="TreeGrafter"/>
</dbReference>
<dbReference type="CDD" id="cd02440">
    <property type="entry name" value="AdoMet_MTases"/>
    <property type="match status" value="1"/>
</dbReference>
<evidence type="ECO:0000256" key="5">
    <source>
        <dbReference type="SAM" id="Phobius"/>
    </source>
</evidence>
<dbReference type="AlphaFoldDB" id="A0A7R9CPT8"/>
<evidence type="ECO:0000256" key="3">
    <source>
        <dbReference type="ARBA" id="ARBA00022679"/>
    </source>
</evidence>
<keyword evidence="3" id="KW-0808">Transferase</keyword>
<dbReference type="PANTHER" id="PTHR13610">
    <property type="entry name" value="METHYLTRANSFERASE DOMAIN-CONTAINING PROTEIN"/>
    <property type="match status" value="1"/>
</dbReference>
<proteinExistence type="inferred from homology"/>
<keyword evidence="2" id="KW-0489">Methyltransferase</keyword>
<keyword evidence="5" id="KW-0812">Transmembrane</keyword>
<evidence type="ECO:0000256" key="2">
    <source>
        <dbReference type="ARBA" id="ARBA00022603"/>
    </source>
</evidence>
<evidence type="ECO:0000256" key="4">
    <source>
        <dbReference type="ARBA" id="ARBA00022691"/>
    </source>
</evidence>
<keyword evidence="5" id="KW-1133">Transmembrane helix</keyword>
<dbReference type="GO" id="GO:0005739">
    <property type="term" value="C:mitochondrion"/>
    <property type="evidence" value="ECO:0007669"/>
    <property type="project" value="TreeGrafter"/>
</dbReference>
<dbReference type="GO" id="GO:0016279">
    <property type="term" value="F:protein-lysine N-methyltransferase activity"/>
    <property type="evidence" value="ECO:0007669"/>
    <property type="project" value="InterPro"/>
</dbReference>
<organism evidence="6">
    <name type="scientific">Timema poppense</name>
    <name type="common">Walking stick</name>
    <dbReference type="NCBI Taxonomy" id="170557"/>
    <lineage>
        <taxon>Eukaryota</taxon>
        <taxon>Metazoa</taxon>
        <taxon>Ecdysozoa</taxon>
        <taxon>Arthropoda</taxon>
        <taxon>Hexapoda</taxon>
        <taxon>Insecta</taxon>
        <taxon>Pterygota</taxon>
        <taxon>Neoptera</taxon>
        <taxon>Polyneoptera</taxon>
        <taxon>Phasmatodea</taxon>
        <taxon>Timematodea</taxon>
        <taxon>Timematoidea</taxon>
        <taxon>Timematidae</taxon>
        <taxon>Timema</taxon>
    </lineage>
</organism>
<dbReference type="InterPro" id="IPR026170">
    <property type="entry name" value="FAM173A/B"/>
</dbReference>
<reference evidence="6" key="1">
    <citation type="submission" date="2020-11" db="EMBL/GenBank/DDBJ databases">
        <authorList>
            <person name="Tran Van P."/>
        </authorList>
    </citation>
    <scope>NUCLEOTIDE SEQUENCE</scope>
</reference>
<keyword evidence="5" id="KW-0472">Membrane</keyword>
<dbReference type="InterPro" id="IPR029063">
    <property type="entry name" value="SAM-dependent_MTases_sf"/>
</dbReference>
<evidence type="ECO:0000256" key="1">
    <source>
        <dbReference type="ARBA" id="ARBA00010633"/>
    </source>
</evidence>
<dbReference type="PANTHER" id="PTHR13610:SF9">
    <property type="entry name" value="FI06469P"/>
    <property type="match status" value="1"/>
</dbReference>
<comment type="similarity">
    <text evidence="1">Belongs to the ANT/ATPSC lysine N-methyltransferase family.</text>
</comment>
<accession>A0A7R9CPT8</accession>
<dbReference type="EMBL" id="OD000916">
    <property type="protein sequence ID" value="CAD7399838.1"/>
    <property type="molecule type" value="Genomic_DNA"/>
</dbReference>